<comment type="caution">
    <text evidence="2">The sequence shown here is derived from an EMBL/GenBank/DDBJ whole genome shotgun (WGS) entry which is preliminary data.</text>
</comment>
<gene>
    <name evidence="2" type="ORF">PXEA_LOCUS9114</name>
</gene>
<evidence type="ECO:0000313" key="2">
    <source>
        <dbReference type="EMBL" id="VEL15674.1"/>
    </source>
</evidence>
<feature type="compositionally biased region" description="Basic and acidic residues" evidence="1">
    <location>
        <begin position="122"/>
        <end position="135"/>
    </location>
</feature>
<feature type="region of interest" description="Disordered" evidence="1">
    <location>
        <begin position="107"/>
        <end position="175"/>
    </location>
</feature>
<dbReference type="AlphaFoldDB" id="A0A3S5CEY2"/>
<keyword evidence="3" id="KW-1185">Reference proteome</keyword>
<evidence type="ECO:0000256" key="1">
    <source>
        <dbReference type="SAM" id="MobiDB-lite"/>
    </source>
</evidence>
<organism evidence="2 3">
    <name type="scientific">Protopolystoma xenopodis</name>
    <dbReference type="NCBI Taxonomy" id="117903"/>
    <lineage>
        <taxon>Eukaryota</taxon>
        <taxon>Metazoa</taxon>
        <taxon>Spiralia</taxon>
        <taxon>Lophotrochozoa</taxon>
        <taxon>Platyhelminthes</taxon>
        <taxon>Monogenea</taxon>
        <taxon>Polyopisthocotylea</taxon>
        <taxon>Polystomatidea</taxon>
        <taxon>Polystomatidae</taxon>
        <taxon>Protopolystoma</taxon>
    </lineage>
</organism>
<sequence length="288" mass="31065">MITKEISAESKVVSSALTDGLLCALGVEPVVERLGSLLIRRAAIWRRSRPRCLQGRRAAGAGRSGLSTEACRPLAAFSLPLLSANSTRSAACPARDMLKPCTQPARIQTGRQSGGQSGGQAVDRRWTGGGQERRPSGARRRARTRVHTRRDSQSHVGTRPATLTHQDRTHRHTDSRLAVARAWVPRADVAPTGRARLGPAWRAKSPAHRADHAFFSGPLRTHLDPPPPPPPSYRSGRPGLCSVSCVGAPSETVRQSPVSGALTTCGVYLHVLVCTSALWRDDFNPFVH</sequence>
<accession>A0A3S5CEY2</accession>
<name>A0A3S5CEY2_9PLAT</name>
<reference evidence="2" key="1">
    <citation type="submission" date="2018-11" db="EMBL/GenBank/DDBJ databases">
        <authorList>
            <consortium name="Pathogen Informatics"/>
        </authorList>
    </citation>
    <scope>NUCLEOTIDE SEQUENCE</scope>
</reference>
<feature type="non-terminal residue" evidence="2">
    <location>
        <position position="1"/>
    </location>
</feature>
<protein>
    <submittedName>
        <fullName evidence="2">Uncharacterized protein</fullName>
    </submittedName>
</protein>
<feature type="compositionally biased region" description="Basic residues" evidence="1">
    <location>
        <begin position="136"/>
        <end position="148"/>
    </location>
</feature>
<dbReference type="Proteomes" id="UP000784294">
    <property type="component" value="Unassembled WGS sequence"/>
</dbReference>
<dbReference type="EMBL" id="CAAALY010025432">
    <property type="protein sequence ID" value="VEL15674.1"/>
    <property type="molecule type" value="Genomic_DNA"/>
</dbReference>
<evidence type="ECO:0000313" key="3">
    <source>
        <dbReference type="Proteomes" id="UP000784294"/>
    </source>
</evidence>
<proteinExistence type="predicted"/>